<dbReference type="CDD" id="cd12797">
    <property type="entry name" value="M23_peptidase"/>
    <property type="match status" value="1"/>
</dbReference>
<feature type="region of interest" description="Disordered" evidence="1">
    <location>
        <begin position="58"/>
        <end position="112"/>
    </location>
</feature>
<evidence type="ECO:0000259" key="3">
    <source>
        <dbReference type="Pfam" id="PF01551"/>
    </source>
</evidence>
<dbReference type="EMBL" id="JACOPR010000009">
    <property type="protein sequence ID" value="MBC5731678.1"/>
    <property type="molecule type" value="Genomic_DNA"/>
</dbReference>
<dbReference type="PANTHER" id="PTHR21666:SF270">
    <property type="entry name" value="MUREIN HYDROLASE ACTIVATOR ENVC"/>
    <property type="match status" value="1"/>
</dbReference>
<dbReference type="Proteomes" id="UP000660021">
    <property type="component" value="Unassembled WGS sequence"/>
</dbReference>
<feature type="compositionally biased region" description="Low complexity" evidence="1">
    <location>
        <begin position="74"/>
        <end position="101"/>
    </location>
</feature>
<name>A0ABR7HVY6_9FIRM</name>
<evidence type="ECO:0000313" key="4">
    <source>
        <dbReference type="EMBL" id="MBC5731678.1"/>
    </source>
</evidence>
<dbReference type="Pfam" id="PF01551">
    <property type="entry name" value="Peptidase_M23"/>
    <property type="match status" value="1"/>
</dbReference>
<keyword evidence="2" id="KW-0472">Membrane</keyword>
<dbReference type="RefSeq" id="WP_101692083.1">
    <property type="nucleotide sequence ID" value="NZ_JACOPR010000009.1"/>
</dbReference>
<feature type="domain" description="M23ase beta-sheet core" evidence="3">
    <location>
        <begin position="138"/>
        <end position="236"/>
    </location>
</feature>
<dbReference type="SUPFAM" id="SSF51261">
    <property type="entry name" value="Duplicated hybrid motif"/>
    <property type="match status" value="1"/>
</dbReference>
<evidence type="ECO:0000256" key="1">
    <source>
        <dbReference type="SAM" id="MobiDB-lite"/>
    </source>
</evidence>
<organism evidence="4 5">
    <name type="scientific">Pseudoflavonifractor hominis</name>
    <dbReference type="NCBI Taxonomy" id="2763059"/>
    <lineage>
        <taxon>Bacteria</taxon>
        <taxon>Bacillati</taxon>
        <taxon>Bacillota</taxon>
        <taxon>Clostridia</taxon>
        <taxon>Eubacteriales</taxon>
        <taxon>Oscillospiraceae</taxon>
        <taxon>Pseudoflavonifractor</taxon>
    </lineage>
</organism>
<keyword evidence="2" id="KW-0812">Transmembrane</keyword>
<protein>
    <submittedName>
        <fullName evidence="4">Peptidoglycan DD-metalloendopeptidase family protein</fullName>
    </submittedName>
</protein>
<evidence type="ECO:0000313" key="5">
    <source>
        <dbReference type="Proteomes" id="UP000660021"/>
    </source>
</evidence>
<dbReference type="InterPro" id="IPR050570">
    <property type="entry name" value="Cell_wall_metabolism_enzyme"/>
</dbReference>
<dbReference type="InterPro" id="IPR016047">
    <property type="entry name" value="M23ase_b-sheet_dom"/>
</dbReference>
<evidence type="ECO:0000256" key="2">
    <source>
        <dbReference type="SAM" id="Phobius"/>
    </source>
</evidence>
<dbReference type="InterPro" id="IPR011055">
    <property type="entry name" value="Dup_hybrid_motif"/>
</dbReference>
<comment type="caution">
    <text evidence="4">The sequence shown here is derived from an EMBL/GenBank/DDBJ whole genome shotgun (WGS) entry which is preliminary data.</text>
</comment>
<proteinExistence type="predicted"/>
<gene>
    <name evidence="4" type="ORF">H8S34_12690</name>
</gene>
<dbReference type="Gene3D" id="2.70.70.10">
    <property type="entry name" value="Glucose Permease (Domain IIA)"/>
    <property type="match status" value="1"/>
</dbReference>
<keyword evidence="5" id="KW-1185">Reference proteome</keyword>
<accession>A0ABR7HVY6</accession>
<feature type="transmembrane region" description="Helical" evidence="2">
    <location>
        <begin position="18"/>
        <end position="37"/>
    </location>
</feature>
<dbReference type="PANTHER" id="PTHR21666">
    <property type="entry name" value="PEPTIDASE-RELATED"/>
    <property type="match status" value="1"/>
</dbReference>
<keyword evidence="2" id="KW-1133">Transmembrane helix</keyword>
<reference evidence="4 5" key="1">
    <citation type="submission" date="2020-08" db="EMBL/GenBank/DDBJ databases">
        <title>Genome public.</title>
        <authorList>
            <person name="Liu C."/>
            <person name="Sun Q."/>
        </authorList>
    </citation>
    <scope>NUCLEOTIDE SEQUENCE [LARGE SCALE GENOMIC DNA]</scope>
    <source>
        <strain evidence="4 5">New-38</strain>
    </source>
</reference>
<sequence length="243" mass="25466">MKEPWKDRIGDFMAGKGFYIVLFLCVAAIGISGYYLLANLDTPSQELEVAGKVQVTVTPPPAEHSLSPQKPAVSTRPSPQSTARPSATPAPTRTPAPSAAQKETETSTAFVWPVEGETIHPYSVETLVYDQTMGDWRTHEGVDLAAPVGSTVCATAAGTVVSVHLDDLMGTTVTVEHADGLRSVYANLAEETAVTEGATVQAGDPLGSVGESAIAESALAPHLHFALWQGDAPLDPGEYLPAS</sequence>